<protein>
    <recommendedName>
        <fullName evidence="3">ANK_REP_REGION domain-containing protein</fullName>
    </recommendedName>
</protein>
<organism evidence="1 2">
    <name type="scientific">Emiliania huxleyi (strain CCMP1516)</name>
    <dbReference type="NCBI Taxonomy" id="280463"/>
    <lineage>
        <taxon>Eukaryota</taxon>
        <taxon>Haptista</taxon>
        <taxon>Haptophyta</taxon>
        <taxon>Prymnesiophyceae</taxon>
        <taxon>Isochrysidales</taxon>
        <taxon>Noelaerhabdaceae</taxon>
        <taxon>Emiliania</taxon>
    </lineage>
</organism>
<dbReference type="Proteomes" id="UP000013827">
    <property type="component" value="Unassembled WGS sequence"/>
</dbReference>
<dbReference type="RefSeq" id="XP_005756903.1">
    <property type="nucleotide sequence ID" value="XM_005756846.1"/>
</dbReference>
<dbReference type="EnsemblProtists" id="EOD04474">
    <property type="protein sequence ID" value="EOD04474"/>
    <property type="gene ID" value="EMIHUDRAFT_125376"/>
</dbReference>
<dbReference type="SUPFAM" id="SSF48403">
    <property type="entry name" value="Ankyrin repeat"/>
    <property type="match status" value="1"/>
</dbReference>
<name>A0A0D3HZN9_EMIH1</name>
<reference evidence="1" key="2">
    <citation type="submission" date="2024-10" db="UniProtKB">
        <authorList>
            <consortium name="EnsemblProtists"/>
        </authorList>
    </citation>
    <scope>IDENTIFICATION</scope>
</reference>
<dbReference type="PaxDb" id="2903-EOD04474"/>
<dbReference type="HOGENOM" id="CLU_2127644_0_0_1"/>
<proteinExistence type="predicted"/>
<evidence type="ECO:0000313" key="1">
    <source>
        <dbReference type="EnsemblProtists" id="EOD04474"/>
    </source>
</evidence>
<accession>A0A0D3HZN9</accession>
<sequence>ETPRETAIVWSFSRRHLKCALLLREHEAEDAPPPLSDKYIAAAMARLAAAALPSELLSAYMRAGSALGDVGMIKNLAAAPTSLALRTGRAQPDLVNVPDATGRTALHAACENGH</sequence>
<keyword evidence="2" id="KW-1185">Reference proteome</keyword>
<dbReference type="KEGG" id="ehx:EMIHUDRAFT_125376"/>
<evidence type="ECO:0000313" key="2">
    <source>
        <dbReference type="Proteomes" id="UP000013827"/>
    </source>
</evidence>
<dbReference type="Gene3D" id="1.25.40.20">
    <property type="entry name" value="Ankyrin repeat-containing domain"/>
    <property type="match status" value="1"/>
</dbReference>
<reference evidence="2" key="1">
    <citation type="journal article" date="2013" name="Nature">
        <title>Pan genome of the phytoplankton Emiliania underpins its global distribution.</title>
        <authorList>
            <person name="Read B.A."/>
            <person name="Kegel J."/>
            <person name="Klute M.J."/>
            <person name="Kuo A."/>
            <person name="Lefebvre S.C."/>
            <person name="Maumus F."/>
            <person name="Mayer C."/>
            <person name="Miller J."/>
            <person name="Monier A."/>
            <person name="Salamov A."/>
            <person name="Young J."/>
            <person name="Aguilar M."/>
            <person name="Claverie J.M."/>
            <person name="Frickenhaus S."/>
            <person name="Gonzalez K."/>
            <person name="Herman E.K."/>
            <person name="Lin Y.C."/>
            <person name="Napier J."/>
            <person name="Ogata H."/>
            <person name="Sarno A.F."/>
            <person name="Shmutz J."/>
            <person name="Schroeder D."/>
            <person name="de Vargas C."/>
            <person name="Verret F."/>
            <person name="von Dassow P."/>
            <person name="Valentin K."/>
            <person name="Van de Peer Y."/>
            <person name="Wheeler G."/>
            <person name="Dacks J.B."/>
            <person name="Delwiche C.F."/>
            <person name="Dyhrman S.T."/>
            <person name="Glockner G."/>
            <person name="John U."/>
            <person name="Richards T."/>
            <person name="Worden A.Z."/>
            <person name="Zhang X."/>
            <person name="Grigoriev I.V."/>
            <person name="Allen A.E."/>
            <person name="Bidle K."/>
            <person name="Borodovsky M."/>
            <person name="Bowler C."/>
            <person name="Brownlee C."/>
            <person name="Cock J.M."/>
            <person name="Elias M."/>
            <person name="Gladyshev V.N."/>
            <person name="Groth M."/>
            <person name="Guda C."/>
            <person name="Hadaegh A."/>
            <person name="Iglesias-Rodriguez M.D."/>
            <person name="Jenkins J."/>
            <person name="Jones B.M."/>
            <person name="Lawson T."/>
            <person name="Leese F."/>
            <person name="Lindquist E."/>
            <person name="Lobanov A."/>
            <person name="Lomsadze A."/>
            <person name="Malik S.B."/>
            <person name="Marsh M.E."/>
            <person name="Mackinder L."/>
            <person name="Mock T."/>
            <person name="Mueller-Roeber B."/>
            <person name="Pagarete A."/>
            <person name="Parker M."/>
            <person name="Probert I."/>
            <person name="Quesneville H."/>
            <person name="Raines C."/>
            <person name="Rensing S.A."/>
            <person name="Riano-Pachon D.M."/>
            <person name="Richier S."/>
            <person name="Rokitta S."/>
            <person name="Shiraiwa Y."/>
            <person name="Soanes D.M."/>
            <person name="van der Giezen M."/>
            <person name="Wahlund T.M."/>
            <person name="Williams B."/>
            <person name="Wilson W."/>
            <person name="Wolfe G."/>
            <person name="Wurch L.L."/>
        </authorList>
    </citation>
    <scope>NUCLEOTIDE SEQUENCE</scope>
</reference>
<dbReference type="AlphaFoldDB" id="A0A0D3HZN9"/>
<evidence type="ECO:0008006" key="3">
    <source>
        <dbReference type="Google" id="ProtNLM"/>
    </source>
</evidence>
<dbReference type="GeneID" id="17250624"/>
<dbReference type="InterPro" id="IPR036770">
    <property type="entry name" value="Ankyrin_rpt-contain_sf"/>
</dbReference>